<dbReference type="PANTHER" id="PTHR10037">
    <property type="entry name" value="VOLTAGE-GATED CATION CHANNEL CALCIUM AND SODIUM"/>
    <property type="match status" value="1"/>
</dbReference>
<dbReference type="SUPFAM" id="SSF46565">
    <property type="entry name" value="Chaperone J-domain"/>
    <property type="match status" value="1"/>
</dbReference>
<evidence type="ECO:0000259" key="7">
    <source>
        <dbReference type="PROSITE" id="PS50076"/>
    </source>
</evidence>
<feature type="domain" description="J" evidence="7">
    <location>
        <begin position="236"/>
        <end position="286"/>
    </location>
</feature>
<dbReference type="GO" id="GO:0001518">
    <property type="term" value="C:voltage-gated sodium channel complex"/>
    <property type="evidence" value="ECO:0007669"/>
    <property type="project" value="TreeGrafter"/>
</dbReference>
<dbReference type="AlphaFoldDB" id="A0A813C3I5"/>
<dbReference type="InterPro" id="IPR027359">
    <property type="entry name" value="Volt_channel_dom_sf"/>
</dbReference>
<feature type="region of interest" description="Disordered" evidence="5">
    <location>
        <begin position="160"/>
        <end position="216"/>
    </location>
</feature>
<evidence type="ECO:0000256" key="5">
    <source>
        <dbReference type="SAM" id="MobiDB-lite"/>
    </source>
</evidence>
<keyword evidence="10" id="KW-1185">Reference proteome</keyword>
<dbReference type="InterPro" id="IPR005821">
    <property type="entry name" value="Ion_trans_dom"/>
</dbReference>
<gene>
    <name evidence="9" type="primary">Cacna1g</name>
    <name evidence="9" type="ORF">SNEC2469_LOCUS32834</name>
</gene>
<evidence type="ECO:0000313" key="9">
    <source>
        <dbReference type="EMBL" id="CAE7937044.1"/>
    </source>
</evidence>
<feature type="transmembrane region" description="Helical" evidence="6">
    <location>
        <begin position="612"/>
        <end position="637"/>
    </location>
</feature>
<feature type="transmembrane region" description="Helical" evidence="6">
    <location>
        <begin position="574"/>
        <end position="592"/>
    </location>
</feature>
<evidence type="ECO:0000256" key="6">
    <source>
        <dbReference type="SAM" id="Phobius"/>
    </source>
</evidence>
<accession>A0A813C3I5</accession>
<protein>
    <submittedName>
        <fullName evidence="9">Cacna1g protein</fullName>
    </submittedName>
</protein>
<dbReference type="InterPro" id="IPR043203">
    <property type="entry name" value="VGCC_Ca_Na"/>
</dbReference>
<dbReference type="OrthoDB" id="423922at2759"/>
<dbReference type="Gene3D" id="1.20.120.350">
    <property type="entry name" value="Voltage-gated potassium channels. Chain C"/>
    <property type="match status" value="1"/>
</dbReference>
<evidence type="ECO:0000256" key="2">
    <source>
        <dbReference type="ARBA" id="ARBA00022692"/>
    </source>
</evidence>
<dbReference type="Pfam" id="PF04818">
    <property type="entry name" value="CID"/>
    <property type="match status" value="1"/>
</dbReference>
<dbReference type="Pfam" id="PF00520">
    <property type="entry name" value="Ion_trans"/>
    <property type="match status" value="1"/>
</dbReference>
<dbReference type="PROSITE" id="PS00018">
    <property type="entry name" value="EF_HAND_1"/>
    <property type="match status" value="1"/>
</dbReference>
<dbReference type="PROSITE" id="PS51391">
    <property type="entry name" value="CID"/>
    <property type="match status" value="1"/>
</dbReference>
<dbReference type="InterPro" id="IPR036869">
    <property type="entry name" value="J_dom_sf"/>
</dbReference>
<dbReference type="EMBL" id="CAJNJA010084363">
    <property type="protein sequence ID" value="CAE7937044.1"/>
    <property type="molecule type" value="Genomic_DNA"/>
</dbReference>
<evidence type="ECO:0000256" key="4">
    <source>
        <dbReference type="ARBA" id="ARBA00023136"/>
    </source>
</evidence>
<dbReference type="CDD" id="cd06257">
    <property type="entry name" value="DnaJ"/>
    <property type="match status" value="1"/>
</dbReference>
<dbReference type="Gene3D" id="1.25.40.90">
    <property type="match status" value="1"/>
</dbReference>
<evidence type="ECO:0000256" key="1">
    <source>
        <dbReference type="ARBA" id="ARBA00004141"/>
    </source>
</evidence>
<evidence type="ECO:0000256" key="3">
    <source>
        <dbReference type="ARBA" id="ARBA00022989"/>
    </source>
</evidence>
<comment type="caution">
    <text evidence="9">The sequence shown here is derived from an EMBL/GenBank/DDBJ whole genome shotgun (WGS) entry which is preliminary data.</text>
</comment>
<dbReference type="GO" id="GO:0005248">
    <property type="term" value="F:voltage-gated sodium channel activity"/>
    <property type="evidence" value="ECO:0007669"/>
    <property type="project" value="TreeGrafter"/>
</dbReference>
<dbReference type="InterPro" id="IPR006569">
    <property type="entry name" value="CID_dom"/>
</dbReference>
<dbReference type="InterPro" id="IPR008942">
    <property type="entry name" value="ENTH_VHS"/>
</dbReference>
<name>A0A813C3I5_9DINO</name>
<dbReference type="InterPro" id="IPR001623">
    <property type="entry name" value="DnaJ_domain"/>
</dbReference>
<keyword evidence="3 6" id="KW-1133">Transmembrane helix</keyword>
<evidence type="ECO:0000313" key="10">
    <source>
        <dbReference type="Proteomes" id="UP000601435"/>
    </source>
</evidence>
<dbReference type="Pfam" id="PF00226">
    <property type="entry name" value="DnaJ"/>
    <property type="match status" value="1"/>
</dbReference>
<organism evidence="9 10">
    <name type="scientific">Symbiodinium necroappetens</name>
    <dbReference type="NCBI Taxonomy" id="1628268"/>
    <lineage>
        <taxon>Eukaryota</taxon>
        <taxon>Sar</taxon>
        <taxon>Alveolata</taxon>
        <taxon>Dinophyceae</taxon>
        <taxon>Suessiales</taxon>
        <taxon>Symbiodiniaceae</taxon>
        <taxon>Symbiodinium</taxon>
    </lineage>
</organism>
<feature type="domain" description="CID" evidence="8">
    <location>
        <begin position="18"/>
        <end position="153"/>
    </location>
</feature>
<dbReference type="SUPFAM" id="SSF81324">
    <property type="entry name" value="Voltage-gated potassium channels"/>
    <property type="match status" value="1"/>
</dbReference>
<comment type="subcellular location">
    <subcellularLocation>
        <location evidence="1">Membrane</location>
        <topology evidence="1">Multi-pass membrane protein</topology>
    </subcellularLocation>
</comment>
<keyword evidence="4 6" id="KW-0472">Membrane</keyword>
<feature type="transmembrane region" description="Helical" evidence="6">
    <location>
        <begin position="680"/>
        <end position="706"/>
    </location>
</feature>
<dbReference type="PROSITE" id="PS50076">
    <property type="entry name" value="DNAJ_2"/>
    <property type="match status" value="1"/>
</dbReference>
<dbReference type="Gene3D" id="1.10.287.70">
    <property type="match status" value="1"/>
</dbReference>
<feature type="transmembrane region" description="Helical" evidence="6">
    <location>
        <begin position="726"/>
        <end position="742"/>
    </location>
</feature>
<keyword evidence="2 6" id="KW-0812">Transmembrane</keyword>
<dbReference type="Gene3D" id="1.10.287.110">
    <property type="entry name" value="DnaJ domain"/>
    <property type="match status" value="1"/>
</dbReference>
<feature type="transmembrane region" description="Helical" evidence="6">
    <location>
        <begin position="762"/>
        <end position="784"/>
    </location>
</feature>
<dbReference type="Proteomes" id="UP000601435">
    <property type="component" value="Unassembled WGS sequence"/>
</dbReference>
<feature type="compositionally biased region" description="Acidic residues" evidence="5">
    <location>
        <begin position="165"/>
        <end position="174"/>
    </location>
</feature>
<reference evidence="9" key="1">
    <citation type="submission" date="2021-02" db="EMBL/GenBank/DDBJ databases">
        <authorList>
            <person name="Dougan E. K."/>
            <person name="Rhodes N."/>
            <person name="Thang M."/>
            <person name="Chan C."/>
        </authorList>
    </citation>
    <scope>NUCLEOTIDE SEQUENCE</scope>
</reference>
<dbReference type="PANTHER" id="PTHR10037:SF62">
    <property type="entry name" value="SODIUM CHANNEL PROTEIN 60E"/>
    <property type="match status" value="1"/>
</dbReference>
<dbReference type="InterPro" id="IPR018247">
    <property type="entry name" value="EF_Hand_1_Ca_BS"/>
</dbReference>
<sequence>MRVCTVCRRLPLPAKQEDPPLDESFLAGIKEELASIEESEQNIQALSQVFRFYAGNARQLAQLLVDFLMKQCFPWELIHAFHLLDDILLLDNTGSYKAELSDRIQMASVHTFRKVQSAAEKREVARVLHAWRELRIISSEVADGIAATLRTLGGEAASRILDEASAPDDEDDEPYSMPTRATGPAPAAKGQPQPEPPTKRAKAGQKVAAPTPAQPPRTAEKILALVKRIIAAPAEKPFELLGLGTGCKASEIRTAYRKIALQIHPDLKDFARKLSSNFSREESRQKASFSNESCFVCKFVKGAFSFLEGGKGVCARNRKPSLLGNAHTQDATFQAASSARTGAVESLVNLRAEIVASQKQILRKLDTELEKMKKSTPPARTSFREAHEFVPGPPQPLSPLTPTRAWGPEGRTETMSTMMSKPNLPGALDSEDDAPADPRTTLSQLWSVAEQRKKRMPWINKQKAAGTGATGIEKHMTQKELDEEQVHGTGSQPIALEEEDKRVFSQLNSEYAVEQLRKNAVAQFRAQSRLPQESCWTKIVNSPYFERVGLAMIYLNAIWIAVDIQYNKAPTVLEAEAGFIAAEVFFLIYFSAELLFRYMSYPTTRQAFKDPWFWFDLLLVVIMVVETWLIPIFDLIITGLADAGNGMGRSASAFRTVRVLRVLRTARIIRVARYMPELMILIKGLMVAARSVFFTLVLLLLVTYVFSIAITQLAAGTGTTMEAEQFPNALVTVLNLIIVSTMPDQKDYYEMVRDEGDWFMALLFLVFVMFSSLIVMNMLVGVLVEAVQTVATVEHEQIHIDFAKRVLWEMLDSGGADEDGDNLISEQEFLKLLETPEAAKALNRLGVDNVAAVEYGSLLFEDGQPLTFGEFLEGMLLLRGSNQTTVKDIVNLRKYASDEFSHLHVVLAELCKVLAGQQSAPLQATAKLLQEKIDAYEKVGSIHADEV</sequence>
<proteinExistence type="predicted"/>
<feature type="region of interest" description="Disordered" evidence="5">
    <location>
        <begin position="386"/>
        <end position="415"/>
    </location>
</feature>
<evidence type="ECO:0000259" key="8">
    <source>
        <dbReference type="PROSITE" id="PS51391"/>
    </source>
</evidence>
<feature type="compositionally biased region" description="Low complexity" evidence="5">
    <location>
        <begin position="181"/>
        <end position="192"/>
    </location>
</feature>